<feature type="binding site" evidence="6">
    <location>
        <position position="217"/>
    </location>
    <ligand>
        <name>Mg(2+)</name>
        <dbReference type="ChEBI" id="CHEBI:18420"/>
    </ligand>
</feature>
<evidence type="ECO:0000259" key="8">
    <source>
        <dbReference type="SMART" id="SM00922"/>
    </source>
</evidence>
<dbReference type="Gene3D" id="3.30.390.10">
    <property type="entry name" value="Enolase-like, N-terminal domain"/>
    <property type="match status" value="1"/>
</dbReference>
<dbReference type="SMART" id="SM00922">
    <property type="entry name" value="MR_MLE"/>
    <property type="match status" value="1"/>
</dbReference>
<feature type="binding site" evidence="6">
    <location>
        <position position="242"/>
    </location>
    <ligand>
        <name>Mg(2+)</name>
        <dbReference type="ChEBI" id="CHEBI:18420"/>
    </ligand>
</feature>
<dbReference type="RefSeq" id="WP_107895965.1">
    <property type="nucleotide sequence ID" value="NZ_PYWM01000015.1"/>
</dbReference>
<comment type="similarity">
    <text evidence="1 7">Belongs to the mandelate racemase/muconate lactonizing enzyme family.</text>
</comment>
<name>A0A4U2YZZ8_9BACI</name>
<comment type="caution">
    <text evidence="9">The sequence shown here is derived from an EMBL/GenBank/DDBJ whole genome shotgun (WGS) entry which is preliminary data.</text>
</comment>
<dbReference type="Pfam" id="PF13378">
    <property type="entry name" value="MR_MLE_C"/>
    <property type="match status" value="1"/>
</dbReference>
<evidence type="ECO:0000256" key="6">
    <source>
        <dbReference type="PIRSR" id="PIRSR634603-3"/>
    </source>
</evidence>
<dbReference type="SFLD" id="SFLDF00009">
    <property type="entry name" value="o-succinylbenzoate_synthase"/>
    <property type="match status" value="1"/>
</dbReference>
<dbReference type="InterPro" id="IPR034603">
    <property type="entry name" value="Dipeptide_epimerase"/>
</dbReference>
<accession>A0A4U2YZZ8</accession>
<dbReference type="InterPro" id="IPR013341">
    <property type="entry name" value="Mandelate_racemase_N_dom"/>
</dbReference>
<dbReference type="InterPro" id="IPR029065">
    <property type="entry name" value="Enolase_C-like"/>
</dbReference>
<dbReference type="GO" id="GO:0006518">
    <property type="term" value="P:peptide metabolic process"/>
    <property type="evidence" value="ECO:0007669"/>
    <property type="project" value="UniProtKB-ARBA"/>
</dbReference>
<feature type="binding site" evidence="6">
    <location>
        <position position="189"/>
    </location>
    <ligand>
        <name>Mg(2+)</name>
        <dbReference type="ChEBI" id="CHEBI:18420"/>
    </ligand>
</feature>
<evidence type="ECO:0000256" key="4">
    <source>
        <dbReference type="ARBA" id="ARBA00023235"/>
    </source>
</evidence>
<dbReference type="GO" id="GO:0016855">
    <property type="term" value="F:racemase and epimerase activity, acting on amino acids and derivatives"/>
    <property type="evidence" value="ECO:0007669"/>
    <property type="project" value="UniProtKB-UniRule"/>
</dbReference>
<evidence type="ECO:0000313" key="10">
    <source>
        <dbReference type="Proteomes" id="UP000308744"/>
    </source>
</evidence>
<keyword evidence="10" id="KW-1185">Reference proteome</keyword>
<organism evidence="9 10">
    <name type="scientific">Lysinibacillus mangiferihumi</name>
    <dbReference type="NCBI Taxonomy" id="1130819"/>
    <lineage>
        <taxon>Bacteria</taxon>
        <taxon>Bacillati</taxon>
        <taxon>Bacillota</taxon>
        <taxon>Bacilli</taxon>
        <taxon>Bacillales</taxon>
        <taxon>Bacillaceae</taxon>
        <taxon>Lysinibacillus</taxon>
    </lineage>
</organism>
<evidence type="ECO:0000313" key="9">
    <source>
        <dbReference type="EMBL" id="TKI67426.1"/>
    </source>
</evidence>
<evidence type="ECO:0000256" key="5">
    <source>
        <dbReference type="PIRSR" id="PIRSR634603-1"/>
    </source>
</evidence>
<feature type="domain" description="Mandelate racemase/muconate lactonizing enzyme C-terminal" evidence="8">
    <location>
        <begin position="140"/>
        <end position="238"/>
    </location>
</feature>
<dbReference type="SFLD" id="SFLDG00180">
    <property type="entry name" value="muconate_cycloisomerase"/>
    <property type="match status" value="1"/>
</dbReference>
<dbReference type="InterPro" id="IPR013342">
    <property type="entry name" value="Mandelate_racemase_C"/>
</dbReference>
<evidence type="ECO:0000256" key="3">
    <source>
        <dbReference type="ARBA" id="ARBA00022842"/>
    </source>
</evidence>
<dbReference type="InterPro" id="IPR036849">
    <property type="entry name" value="Enolase-like_C_sf"/>
</dbReference>
<dbReference type="SUPFAM" id="SSF51604">
    <property type="entry name" value="Enolase C-terminal domain-like"/>
    <property type="match status" value="1"/>
</dbReference>
<gene>
    <name evidence="9" type="ORF">FC756_12970</name>
</gene>
<dbReference type="GO" id="GO:0000287">
    <property type="term" value="F:magnesium ion binding"/>
    <property type="evidence" value="ECO:0007669"/>
    <property type="project" value="UniProtKB-ARBA"/>
</dbReference>
<evidence type="ECO:0000256" key="2">
    <source>
        <dbReference type="ARBA" id="ARBA00022723"/>
    </source>
</evidence>
<evidence type="ECO:0000256" key="7">
    <source>
        <dbReference type="RuleBase" id="RU366006"/>
    </source>
</evidence>
<evidence type="ECO:0000256" key="1">
    <source>
        <dbReference type="ARBA" id="ARBA00008031"/>
    </source>
</evidence>
<dbReference type="CDD" id="cd03319">
    <property type="entry name" value="L-Ala-DL-Glu_epimerase"/>
    <property type="match status" value="1"/>
</dbReference>
<dbReference type="PANTHER" id="PTHR48073:SF2">
    <property type="entry name" value="O-SUCCINYLBENZOATE SYNTHASE"/>
    <property type="match status" value="1"/>
</dbReference>
<sequence length="356" mass="39464">MKIIDMEFSEINVPLKKPFNTSVRTVDSLNNIIIKIVTENGMVGYGEASPHTFVTGETNGSILAALKYIKHAILGMDMENFEGLMIKINNCISKNTGAKAAVDMAVYDLYAQYQNKPLYKILGGYRNQIETDVTISLNEVNEMVSDSIDAVSKGFKTLKIKLGMDHKLDIKRTKEIRNAVGKSIKLRVDANQGWKPKEAVKIIREMEDLDLDIELVEQPVYFQDIDGMAFVTRNVHTPIMADESVHNPIDALNLIQHRAADLINIKLIKTGGIYNALKICTIAEVYGVECMIGCTNESKISISAAAHLAAAKSIITKCDLDSHLFYENDSFDGGPLTNENKITMVNIPGLGFKNIF</sequence>
<reference evidence="9 10" key="1">
    <citation type="submission" date="2019-04" db="EMBL/GenBank/DDBJ databases">
        <title>Lysinibacillus genome sequencing.</title>
        <authorList>
            <person name="Dunlap C."/>
        </authorList>
    </citation>
    <scope>NUCLEOTIDE SEQUENCE [LARGE SCALE GENOMIC DNA]</scope>
    <source>
        <strain evidence="9 10">CCTCC AB 2010389</strain>
    </source>
</reference>
<keyword evidence="3 6" id="KW-0460">Magnesium</keyword>
<dbReference type="InterPro" id="IPR029017">
    <property type="entry name" value="Enolase-like_N"/>
</dbReference>
<dbReference type="FunFam" id="3.30.390.10:FF:000009">
    <property type="entry name" value="Hydrophobic dipeptide epimerase"/>
    <property type="match status" value="1"/>
</dbReference>
<dbReference type="Gene3D" id="3.20.20.120">
    <property type="entry name" value="Enolase-like C-terminal domain"/>
    <property type="match status" value="1"/>
</dbReference>
<dbReference type="SFLD" id="SFLDS00001">
    <property type="entry name" value="Enolase"/>
    <property type="match status" value="1"/>
</dbReference>
<dbReference type="Proteomes" id="UP000308744">
    <property type="component" value="Unassembled WGS sequence"/>
</dbReference>
<protein>
    <recommendedName>
        <fullName evidence="7">Dipeptide epimerase</fullName>
        <ecNumber evidence="7">5.1.1.-</ecNumber>
    </recommendedName>
</protein>
<dbReference type="PANTHER" id="PTHR48073">
    <property type="entry name" value="O-SUCCINYLBENZOATE SYNTHASE-RELATED"/>
    <property type="match status" value="1"/>
</dbReference>
<keyword evidence="4 7" id="KW-0413">Isomerase</keyword>
<feature type="active site" description="Proton acceptor; specific for (S)-substrate epimerization" evidence="5">
    <location>
        <position position="266"/>
    </location>
</feature>
<dbReference type="EC" id="5.1.1.-" evidence="7"/>
<comment type="cofactor">
    <cofactor evidence="6 7">
        <name>Mg(2+)</name>
        <dbReference type="ChEBI" id="CHEBI:18420"/>
    </cofactor>
    <text evidence="6 7">Binds 1 Mg(2+) ion per subunit.</text>
</comment>
<dbReference type="EMBL" id="SZPU01000048">
    <property type="protein sequence ID" value="TKI67426.1"/>
    <property type="molecule type" value="Genomic_DNA"/>
</dbReference>
<keyword evidence="2 6" id="KW-0479">Metal-binding</keyword>
<dbReference type="SUPFAM" id="SSF54826">
    <property type="entry name" value="Enolase N-terminal domain-like"/>
    <property type="match status" value="1"/>
</dbReference>
<proteinExistence type="inferred from homology"/>
<feature type="active site" description="Proton acceptor; specific for (R)-substrate epimerization" evidence="5">
    <location>
        <position position="161"/>
    </location>
</feature>
<dbReference type="Pfam" id="PF02746">
    <property type="entry name" value="MR_MLE_N"/>
    <property type="match status" value="1"/>
</dbReference>
<dbReference type="AlphaFoldDB" id="A0A4U2YZZ8"/>